<proteinExistence type="predicted"/>
<organism evidence="4 5">
    <name type="scientific">Lithospermum erythrorhizon</name>
    <name type="common">Purple gromwell</name>
    <name type="synonym">Lithospermum officinale var. erythrorhizon</name>
    <dbReference type="NCBI Taxonomy" id="34254"/>
    <lineage>
        <taxon>Eukaryota</taxon>
        <taxon>Viridiplantae</taxon>
        <taxon>Streptophyta</taxon>
        <taxon>Embryophyta</taxon>
        <taxon>Tracheophyta</taxon>
        <taxon>Spermatophyta</taxon>
        <taxon>Magnoliopsida</taxon>
        <taxon>eudicotyledons</taxon>
        <taxon>Gunneridae</taxon>
        <taxon>Pentapetalae</taxon>
        <taxon>asterids</taxon>
        <taxon>lamiids</taxon>
        <taxon>Boraginales</taxon>
        <taxon>Boraginaceae</taxon>
        <taxon>Boraginoideae</taxon>
        <taxon>Lithospermeae</taxon>
        <taxon>Lithospermum</taxon>
    </lineage>
</organism>
<accession>A0AAV3PB05</accession>
<dbReference type="SUPFAM" id="SSF57756">
    <property type="entry name" value="Retrovirus zinc finger-like domains"/>
    <property type="match status" value="1"/>
</dbReference>
<dbReference type="SMART" id="SM00343">
    <property type="entry name" value="ZnF_C2HC"/>
    <property type="match status" value="1"/>
</dbReference>
<keyword evidence="5" id="KW-1185">Reference proteome</keyword>
<dbReference type="GO" id="GO:0008270">
    <property type="term" value="F:zinc ion binding"/>
    <property type="evidence" value="ECO:0007669"/>
    <property type="project" value="UniProtKB-KW"/>
</dbReference>
<keyword evidence="1" id="KW-0863">Zinc-finger</keyword>
<dbReference type="PANTHER" id="PTHR34222">
    <property type="entry name" value="GAG_PRE-INTEGRS DOMAIN-CONTAINING PROTEIN"/>
    <property type="match status" value="1"/>
</dbReference>
<dbReference type="InterPro" id="IPR001878">
    <property type="entry name" value="Znf_CCHC"/>
</dbReference>
<dbReference type="AlphaFoldDB" id="A0AAV3PB05"/>
<evidence type="ECO:0000259" key="3">
    <source>
        <dbReference type="PROSITE" id="PS50158"/>
    </source>
</evidence>
<dbReference type="Proteomes" id="UP001454036">
    <property type="component" value="Unassembled WGS sequence"/>
</dbReference>
<evidence type="ECO:0000256" key="1">
    <source>
        <dbReference type="PROSITE-ProRule" id="PRU00047"/>
    </source>
</evidence>
<feature type="domain" description="CCHC-type" evidence="3">
    <location>
        <begin position="247"/>
        <end position="262"/>
    </location>
</feature>
<dbReference type="PROSITE" id="PS50158">
    <property type="entry name" value="ZF_CCHC"/>
    <property type="match status" value="1"/>
</dbReference>
<gene>
    <name evidence="4" type="ORF">LIER_07936</name>
</gene>
<dbReference type="Gene3D" id="4.10.60.10">
    <property type="entry name" value="Zinc finger, CCHC-type"/>
    <property type="match status" value="1"/>
</dbReference>
<dbReference type="EMBL" id="BAABME010001250">
    <property type="protein sequence ID" value="GAA0148516.1"/>
    <property type="molecule type" value="Genomic_DNA"/>
</dbReference>
<keyword evidence="1" id="KW-0479">Metal-binding</keyword>
<feature type="region of interest" description="Disordered" evidence="2">
    <location>
        <begin position="214"/>
        <end position="236"/>
    </location>
</feature>
<reference evidence="4 5" key="1">
    <citation type="submission" date="2024-01" db="EMBL/GenBank/DDBJ databases">
        <title>The complete chloroplast genome sequence of Lithospermum erythrorhizon: insights into the phylogenetic relationship among Boraginaceae species and the maternal lineages of purple gromwells.</title>
        <authorList>
            <person name="Okada T."/>
            <person name="Watanabe K."/>
        </authorList>
    </citation>
    <scope>NUCLEOTIDE SEQUENCE [LARGE SCALE GENOMIC DNA]</scope>
</reference>
<name>A0AAV3PB05_LITER</name>
<evidence type="ECO:0000313" key="4">
    <source>
        <dbReference type="EMBL" id="GAA0148516.1"/>
    </source>
</evidence>
<dbReference type="GO" id="GO:0003676">
    <property type="term" value="F:nucleic acid binding"/>
    <property type="evidence" value="ECO:0007669"/>
    <property type="project" value="InterPro"/>
</dbReference>
<evidence type="ECO:0000313" key="5">
    <source>
        <dbReference type="Proteomes" id="UP001454036"/>
    </source>
</evidence>
<protein>
    <recommendedName>
        <fullName evidence="3">CCHC-type domain-containing protein</fullName>
    </recommendedName>
</protein>
<comment type="caution">
    <text evidence="4">The sequence shown here is derived from an EMBL/GenBank/DDBJ whole genome shotgun (WGS) entry which is preliminary data.</text>
</comment>
<sequence>MTNSSNSGENKDKKIDTSETKSIEIVPTLTKITDHQLVRVTNYYNWCKTIILYLCSIDKDDHITDNPPQDDLFKPWLRDDVRLSLQILFVYGKKNISRIYDVCKAFYRAEKHDKSITVYFMDFKKIYEELNKLMPFSANIKVQQQQREQMAVMSFLTGLPPEFESSKSQILTSSEEFSLTDVFSRILRTERSPTNVPSPSALVSTVQAQPQIVPSSPIVQSPGPHATQRTEYRHPRGENPNEIVVVCHYCHKPGHLKRDCRKLQYNNRRTSSAHVASRTDGSNQSVMISADEFVKFTLYQDSLKGSSTPTASIGNSGSYDEGNYCSLSVGSSVSIIREEVVSAV</sequence>
<keyword evidence="1" id="KW-0862">Zinc</keyword>
<dbReference type="InterPro" id="IPR036875">
    <property type="entry name" value="Znf_CCHC_sf"/>
</dbReference>
<evidence type="ECO:0000256" key="2">
    <source>
        <dbReference type="SAM" id="MobiDB-lite"/>
    </source>
</evidence>
<dbReference type="PANTHER" id="PTHR34222:SF95">
    <property type="entry name" value="RRNA 2'-O-METHYLTRANSFERASE FIBRILLARIN-LIKE ISOFORM X1"/>
    <property type="match status" value="1"/>
</dbReference>